<dbReference type="Proteomes" id="UP000198866">
    <property type="component" value="Unassembled WGS sequence"/>
</dbReference>
<keyword evidence="4" id="KW-1185">Reference proteome</keyword>
<protein>
    <submittedName>
        <fullName evidence="3">Antitoxin MazE</fullName>
    </submittedName>
</protein>
<dbReference type="InterPro" id="IPR039052">
    <property type="entry name" value="Antitox_PemI-like"/>
</dbReference>
<dbReference type="InterPro" id="IPR037914">
    <property type="entry name" value="SpoVT-AbrB_sf"/>
</dbReference>
<dbReference type="AlphaFoldDB" id="A0A1H6SP73"/>
<dbReference type="Gene3D" id="2.10.260.10">
    <property type="match status" value="1"/>
</dbReference>
<dbReference type="SMART" id="SM00966">
    <property type="entry name" value="SpoVT_AbrB"/>
    <property type="match status" value="1"/>
</dbReference>
<feature type="domain" description="SpoVT-AbrB" evidence="2">
    <location>
        <begin position="26"/>
        <end position="71"/>
    </location>
</feature>
<evidence type="ECO:0000256" key="1">
    <source>
        <dbReference type="SAM" id="MobiDB-lite"/>
    </source>
</evidence>
<evidence type="ECO:0000259" key="2">
    <source>
        <dbReference type="SMART" id="SM00966"/>
    </source>
</evidence>
<feature type="region of interest" description="Disordered" evidence="1">
    <location>
        <begin position="82"/>
        <end position="109"/>
    </location>
</feature>
<reference evidence="4" key="1">
    <citation type="submission" date="2016-10" db="EMBL/GenBank/DDBJ databases">
        <authorList>
            <person name="Varghese N."/>
            <person name="Submissions S."/>
        </authorList>
    </citation>
    <scope>NUCLEOTIDE SEQUENCE [LARGE SCALE GENOMIC DNA]</scope>
    <source>
        <strain evidence="4">LMG 26031</strain>
    </source>
</reference>
<dbReference type="Pfam" id="PF04014">
    <property type="entry name" value="MazE_antitoxin"/>
    <property type="match status" value="1"/>
</dbReference>
<proteinExistence type="predicted"/>
<sequence length="109" mass="11912">MGLVKEEVVYLNFSGEGGAMAIQTIKRWGNSLAVRIPASLADELHLREDQEVDMVVTDGALVATPAVKTFSWDEYREQLAARPNDMHPTIDPGAAVGSELADPTDQDDW</sequence>
<name>A0A1H6SP73_9BURK</name>
<dbReference type="SUPFAM" id="SSF89447">
    <property type="entry name" value="AbrB/MazE/MraZ-like"/>
    <property type="match status" value="1"/>
</dbReference>
<dbReference type="PANTHER" id="PTHR40516:SF1">
    <property type="entry name" value="ANTITOXIN CHPS-RELATED"/>
    <property type="match status" value="1"/>
</dbReference>
<gene>
    <name evidence="3" type="ORF">SAMN05192539_1003161</name>
</gene>
<dbReference type="GO" id="GO:0003677">
    <property type="term" value="F:DNA binding"/>
    <property type="evidence" value="ECO:0007669"/>
    <property type="project" value="InterPro"/>
</dbReference>
<organism evidence="3 4">
    <name type="scientific">Paraburkholderia diazotrophica</name>
    <dbReference type="NCBI Taxonomy" id="667676"/>
    <lineage>
        <taxon>Bacteria</taxon>
        <taxon>Pseudomonadati</taxon>
        <taxon>Pseudomonadota</taxon>
        <taxon>Betaproteobacteria</taxon>
        <taxon>Burkholderiales</taxon>
        <taxon>Burkholderiaceae</taxon>
        <taxon>Paraburkholderia</taxon>
    </lineage>
</organism>
<dbReference type="InterPro" id="IPR007159">
    <property type="entry name" value="SpoVT-AbrB_dom"/>
</dbReference>
<dbReference type="EMBL" id="FNYE01000003">
    <property type="protein sequence ID" value="SEI65412.1"/>
    <property type="molecule type" value="Genomic_DNA"/>
</dbReference>
<dbReference type="STRING" id="667676.SAMN05192539_1003161"/>
<dbReference type="GO" id="GO:0097351">
    <property type="term" value="F:toxin sequestering activity"/>
    <property type="evidence" value="ECO:0007669"/>
    <property type="project" value="InterPro"/>
</dbReference>
<evidence type="ECO:0000313" key="4">
    <source>
        <dbReference type="Proteomes" id="UP000198866"/>
    </source>
</evidence>
<dbReference type="PANTHER" id="PTHR40516">
    <property type="entry name" value="ANTITOXIN CHPS-RELATED"/>
    <property type="match status" value="1"/>
</dbReference>
<evidence type="ECO:0000313" key="3">
    <source>
        <dbReference type="EMBL" id="SEI65412.1"/>
    </source>
</evidence>
<accession>A0A1H6SP73</accession>